<reference evidence="7" key="1">
    <citation type="submission" date="2013-10" db="EMBL/GenBank/DDBJ databases">
        <title>Genomic analysis of the causative agents of coccidiosis in chickens.</title>
        <authorList>
            <person name="Reid A.J."/>
            <person name="Blake D."/>
            <person name="Billington K."/>
            <person name="Browne H."/>
            <person name="Dunn M."/>
            <person name="Hung S."/>
            <person name="Kawahara F."/>
            <person name="Miranda-Saavedra D."/>
            <person name="Mourier T."/>
            <person name="Nagra H."/>
            <person name="Otto T.D."/>
            <person name="Rawlings N."/>
            <person name="Sanchez A."/>
            <person name="Sanders M."/>
            <person name="Subramaniam C."/>
            <person name="Tay Y."/>
            <person name="Dear P."/>
            <person name="Doerig C."/>
            <person name="Gruber A."/>
            <person name="Parkinson J."/>
            <person name="Shirley M."/>
            <person name="Wan K.L."/>
            <person name="Berriman M."/>
            <person name="Tomley F."/>
            <person name="Pain A."/>
        </authorList>
    </citation>
    <scope>NUCLEOTIDE SEQUENCE</scope>
    <source>
        <strain evidence="7">Houghton</strain>
    </source>
</reference>
<dbReference type="PANTHER" id="PTHR17972:SF0">
    <property type="entry name" value="NUCLEOLAR PROTEIN 6"/>
    <property type="match status" value="1"/>
</dbReference>
<dbReference type="InterPro" id="IPR035082">
    <property type="entry name" value="Nrap_D1"/>
</dbReference>
<keyword evidence="8" id="KW-1185">Reference proteome</keyword>
<proteinExistence type="inferred from homology"/>
<dbReference type="InterPro" id="IPR005554">
    <property type="entry name" value="NOL6/Upt22"/>
</dbReference>
<dbReference type="PANTHER" id="PTHR17972">
    <property type="entry name" value="NUCLEOLAR RNA-ASSOCIATED PROTEIN"/>
    <property type="match status" value="1"/>
</dbReference>
<feature type="domain" description="Nrap protein" evidence="3">
    <location>
        <begin position="151"/>
        <end position="316"/>
    </location>
</feature>
<dbReference type="Proteomes" id="UP000018050">
    <property type="component" value="Unassembled WGS sequence"/>
</dbReference>
<feature type="compositionally biased region" description="Basic residues" evidence="2">
    <location>
        <begin position="1"/>
        <end position="12"/>
    </location>
</feature>
<dbReference type="InterPro" id="IPR035370">
    <property type="entry name" value="Nrap_D5"/>
</dbReference>
<dbReference type="EMBL" id="HG673385">
    <property type="protein sequence ID" value="CDI83262.1"/>
    <property type="molecule type" value="Genomic_DNA"/>
</dbReference>
<evidence type="ECO:0000256" key="1">
    <source>
        <dbReference type="RuleBase" id="RU364032"/>
    </source>
</evidence>
<dbReference type="OrthoDB" id="10251401at2759"/>
<evidence type="ECO:0000256" key="2">
    <source>
        <dbReference type="SAM" id="MobiDB-lite"/>
    </source>
</evidence>
<comment type="similarity">
    <text evidence="1">Belongs to the NRAP family.</text>
</comment>
<feature type="domain" description="Nrap protein" evidence="5">
    <location>
        <begin position="747"/>
        <end position="867"/>
    </location>
</feature>
<accession>U6GUN0</accession>
<gene>
    <name evidence="7" type="ORF">EAH_00007820</name>
</gene>
<dbReference type="RefSeq" id="XP_013247605.1">
    <property type="nucleotide sequence ID" value="XM_013392151.1"/>
</dbReference>
<reference evidence="7" key="2">
    <citation type="submission" date="2013-10" db="EMBL/GenBank/DDBJ databases">
        <authorList>
            <person name="Aslett M."/>
        </authorList>
    </citation>
    <scope>NUCLEOTIDE SEQUENCE</scope>
    <source>
        <strain evidence="7">Houghton</strain>
    </source>
</reference>
<organism evidence="7 8">
    <name type="scientific">Eimeria acervulina</name>
    <name type="common">Coccidian parasite</name>
    <dbReference type="NCBI Taxonomy" id="5801"/>
    <lineage>
        <taxon>Eukaryota</taxon>
        <taxon>Sar</taxon>
        <taxon>Alveolata</taxon>
        <taxon>Apicomplexa</taxon>
        <taxon>Conoidasida</taxon>
        <taxon>Coccidia</taxon>
        <taxon>Eucoccidiorida</taxon>
        <taxon>Eimeriorina</taxon>
        <taxon>Eimeriidae</taxon>
        <taxon>Eimeria</taxon>
    </lineage>
</organism>
<dbReference type="VEuPathDB" id="ToxoDB:EAH_00007820"/>
<dbReference type="GO" id="GO:0006409">
    <property type="term" value="P:tRNA export from nucleus"/>
    <property type="evidence" value="ECO:0007669"/>
    <property type="project" value="TreeGrafter"/>
</dbReference>
<dbReference type="Pfam" id="PF03813">
    <property type="entry name" value="Nrap"/>
    <property type="match status" value="1"/>
</dbReference>
<dbReference type="Pfam" id="PF17406">
    <property type="entry name" value="Nrap_D5"/>
    <property type="match status" value="1"/>
</dbReference>
<dbReference type="GO" id="GO:0032545">
    <property type="term" value="C:CURI complex"/>
    <property type="evidence" value="ECO:0007669"/>
    <property type="project" value="TreeGrafter"/>
</dbReference>
<evidence type="ECO:0000259" key="6">
    <source>
        <dbReference type="Pfam" id="PF17406"/>
    </source>
</evidence>
<dbReference type="InterPro" id="IPR035368">
    <property type="entry name" value="Nrap_D3"/>
</dbReference>
<dbReference type="GO" id="GO:0032040">
    <property type="term" value="C:small-subunit processome"/>
    <property type="evidence" value="ECO:0007669"/>
    <property type="project" value="TreeGrafter"/>
</dbReference>
<evidence type="ECO:0000259" key="4">
    <source>
        <dbReference type="Pfam" id="PF17404"/>
    </source>
</evidence>
<evidence type="ECO:0000259" key="5">
    <source>
        <dbReference type="Pfam" id="PF17405"/>
    </source>
</evidence>
<dbReference type="InterPro" id="IPR035369">
    <property type="entry name" value="Nrap_D4"/>
</dbReference>
<feature type="domain" description="Nrap protein" evidence="6">
    <location>
        <begin position="964"/>
        <end position="1060"/>
    </location>
</feature>
<dbReference type="OMA" id="WEPQIAG"/>
<sequence length="1281" mass="141099">MDGLKKIRRGGSKKAGSKEEVPSGSPASLLELQLEALERGLRVSPPAAGVEGSSSSVLFDFVSFLKHFFHNEFRPLPIVLDAAAAAAAAGGGAAIDPQAFTSPRAAAIFSQVPGNSKATSPVWTAPRPSRVEVVGSCGVGVGPPAFSRNLDLALELPEEAFDRRDYLNYRYLAKRAAYVDLLHSQLQKALAKQQQQQQSAWASACKQAGLRVDAEVRPWRLDGVKTVVCLRFVPLKKETETAKRTATAAAAVAADADELKAQQRLCRQLQNWELRLFVACCGGLFKEKFLRPNANAVRRRTTATKGMNETKSPMETHLTDAQIHQARGDPPQMRGGLQRFRQRPPSPEGLGSAAVPPRCGPLCMQPHNRQALLQRFLVRDELSVCCGFTLSWILAHVCLASGDVARAASPLQLFRLALSFLGGADFQSRYYCLGDETGRLKPTLPVETNAHLEAAVTARNDAADAAAASTAPGAAAADEAEQAARAPQWGSRELCVGLVEDACLFDSEEKTFNILWRAQLHIQELQQEARTSLAALQKLEDPFPLLFGEQQEHLLLKSDLWVQIPALPPRGDAYMLDTTIPVANYNPPPSDRRHVAQGPAYEEDGCLSGDDPIHFDPPKWETAPAFLGAATLARILVRGLGDRMQTFRIRFALAGPTNPAPRDGNAVDTFPIGVVICITLNGKVSARLLDRGPSVVDATEAAAQTPRAVAADSFRKFWGPRCDVRRFQDGRMLHCVLWEKFVIFEGPQAAFAELKNLLCALSSIPLTIKQVWHSDAALRHMEVFSSNIWDPEKADAATVHSVVVQFEDSGKWPVEPEAVCKLKTAFLVAMNEELLRDYSVSSNVMESFLDIHFQSFIFRVQIFHPNEVMEEANIFTNFSLKPITTHLGKMQSGPASSGRETLRFAGGSTDELKIAKQVCDVLLQEDVALLSAVNPYHTDQVLHLRSLWWAPQAAALVHSLALKHTAFAGAVRLAVLWLSKQLIVGAVHFAEHVLAFLFVDYMRAGYGNAPQSPHVAFLRFLHFVSSFDWEHNALLVSFDSSAPLTEEQRRHIQVSFEHFGHIPSVHSVLDPHGFILPRPDPPSFRRLVGCARDCFQKIRAICMTSSRLTAAWKGLFLTDWRQFDIILRLKDPLAAPNSGSQDTISQKKRRFANLAFDSDTRDNRKESVLGGLLQGGASTALPQYSCQKGLRLSPTSPETAAVLDDLLLRAVGSKACTRRYLFLRNIRSRSHLPGQRGAITWMPLLRRDICTRRKRFIDSAKGVQPSVPKWINALASHTFPF</sequence>
<feature type="region of interest" description="Disordered" evidence="2">
    <location>
        <begin position="1"/>
        <end position="26"/>
    </location>
</feature>
<name>U6GUN0_EIMAC</name>
<evidence type="ECO:0000313" key="7">
    <source>
        <dbReference type="EMBL" id="CDI83262.1"/>
    </source>
</evidence>
<dbReference type="GO" id="GO:0034456">
    <property type="term" value="C:UTP-C complex"/>
    <property type="evidence" value="ECO:0007669"/>
    <property type="project" value="TreeGrafter"/>
</dbReference>
<dbReference type="Pfam" id="PF17404">
    <property type="entry name" value="Nrap_D3"/>
    <property type="match status" value="1"/>
</dbReference>
<comment type="subcellular location">
    <subcellularLocation>
        <location evidence="1">Nucleus</location>
        <location evidence="1">Nucleolus</location>
    </subcellularLocation>
</comment>
<dbReference type="GO" id="GO:0006364">
    <property type="term" value="P:rRNA processing"/>
    <property type="evidence" value="ECO:0007669"/>
    <property type="project" value="TreeGrafter"/>
</dbReference>
<feature type="domain" description="Nrap protein" evidence="4">
    <location>
        <begin position="631"/>
        <end position="739"/>
    </location>
</feature>
<protein>
    <submittedName>
        <fullName evidence="7">Nucleolar protein 6, related</fullName>
    </submittedName>
</protein>
<dbReference type="GO" id="GO:0003723">
    <property type="term" value="F:RNA binding"/>
    <property type="evidence" value="ECO:0007669"/>
    <property type="project" value="UniProtKB-KW"/>
</dbReference>
<evidence type="ECO:0000313" key="8">
    <source>
        <dbReference type="Proteomes" id="UP000018050"/>
    </source>
</evidence>
<keyword evidence="1" id="KW-0539">Nucleus</keyword>
<dbReference type="Pfam" id="PF17405">
    <property type="entry name" value="Nrap_D4"/>
    <property type="match status" value="1"/>
</dbReference>
<dbReference type="Gene3D" id="1.10.1410.10">
    <property type="match status" value="1"/>
</dbReference>
<evidence type="ECO:0000259" key="3">
    <source>
        <dbReference type="Pfam" id="PF03813"/>
    </source>
</evidence>
<keyword evidence="1" id="KW-0694">RNA-binding</keyword>
<dbReference type="GeneID" id="25268852"/>